<feature type="compositionally biased region" description="Basic and acidic residues" evidence="1">
    <location>
        <begin position="7"/>
        <end position="24"/>
    </location>
</feature>
<evidence type="ECO:0000313" key="3">
    <source>
        <dbReference type="Ensembl" id="ENSCSAVP00000005147.1"/>
    </source>
</evidence>
<dbReference type="Ensembl" id="ENSCSAVT00000005218.1">
    <property type="protein sequence ID" value="ENSCSAVP00000005147.1"/>
    <property type="gene ID" value="ENSCSAVG00000003074.1"/>
</dbReference>
<keyword evidence="2" id="KW-0812">Transmembrane</keyword>
<keyword evidence="2" id="KW-0472">Membrane</keyword>
<feature type="transmembrane region" description="Helical" evidence="2">
    <location>
        <begin position="70"/>
        <end position="92"/>
    </location>
</feature>
<name>H2YIJ8_CIOSA</name>
<evidence type="ECO:0000256" key="1">
    <source>
        <dbReference type="SAM" id="MobiDB-lite"/>
    </source>
</evidence>
<dbReference type="OMA" id="RSCEEAW"/>
<keyword evidence="4" id="KW-1185">Reference proteome</keyword>
<reference evidence="3" key="3">
    <citation type="submission" date="2025-09" db="UniProtKB">
        <authorList>
            <consortium name="Ensembl"/>
        </authorList>
    </citation>
    <scope>IDENTIFICATION</scope>
</reference>
<dbReference type="HOGENOM" id="CLU_1291524_0_0_1"/>
<dbReference type="Proteomes" id="UP000007875">
    <property type="component" value="Unassembled WGS sequence"/>
</dbReference>
<protein>
    <submittedName>
        <fullName evidence="3">Uncharacterized protein</fullName>
    </submittedName>
</protein>
<accession>H2YIJ8</accession>
<reference evidence="4" key="1">
    <citation type="submission" date="2003-08" db="EMBL/GenBank/DDBJ databases">
        <authorList>
            <person name="Birren B."/>
            <person name="Nusbaum C."/>
            <person name="Abebe A."/>
            <person name="Abouelleil A."/>
            <person name="Adekoya E."/>
            <person name="Ait-zahra M."/>
            <person name="Allen N."/>
            <person name="Allen T."/>
            <person name="An P."/>
            <person name="Anderson M."/>
            <person name="Anderson S."/>
            <person name="Arachchi H."/>
            <person name="Armbruster J."/>
            <person name="Bachantsang P."/>
            <person name="Baldwin J."/>
            <person name="Barry A."/>
            <person name="Bayul T."/>
            <person name="Blitshsteyn B."/>
            <person name="Bloom T."/>
            <person name="Blye J."/>
            <person name="Boguslavskiy L."/>
            <person name="Borowsky M."/>
            <person name="Boukhgalter B."/>
            <person name="Brunache A."/>
            <person name="Butler J."/>
            <person name="Calixte N."/>
            <person name="Calvo S."/>
            <person name="Camarata J."/>
            <person name="Campo K."/>
            <person name="Chang J."/>
            <person name="Cheshatsang Y."/>
            <person name="Citroen M."/>
            <person name="Collymore A."/>
            <person name="Considine T."/>
            <person name="Cook A."/>
            <person name="Cooke P."/>
            <person name="Corum B."/>
            <person name="Cuomo C."/>
            <person name="David R."/>
            <person name="Dawoe T."/>
            <person name="Degray S."/>
            <person name="Dodge S."/>
            <person name="Dooley K."/>
            <person name="Dorje P."/>
            <person name="Dorjee K."/>
            <person name="Dorris L."/>
            <person name="Duffey N."/>
            <person name="Dupes A."/>
            <person name="Elkins T."/>
            <person name="Engels R."/>
            <person name="Erickson J."/>
            <person name="Farina A."/>
            <person name="Faro S."/>
            <person name="Ferreira P."/>
            <person name="Fischer H."/>
            <person name="Fitzgerald M."/>
            <person name="Foley K."/>
            <person name="Gage D."/>
            <person name="Galagan J."/>
            <person name="Gearin G."/>
            <person name="Gnerre S."/>
            <person name="Gnirke A."/>
            <person name="Goyette A."/>
            <person name="Graham J."/>
            <person name="Grandbois E."/>
            <person name="Gyaltsen K."/>
            <person name="Hafez N."/>
            <person name="Hagopian D."/>
            <person name="Hagos B."/>
            <person name="Hall J."/>
            <person name="Hatcher B."/>
            <person name="Heller A."/>
            <person name="Higgins H."/>
            <person name="Honan T."/>
            <person name="Horn A."/>
            <person name="Houde N."/>
            <person name="Hughes L."/>
            <person name="Hulme W."/>
            <person name="Husby E."/>
            <person name="Iliev I."/>
            <person name="Jaffe D."/>
            <person name="Jones C."/>
            <person name="Kamal M."/>
            <person name="Kamat A."/>
            <person name="Kamvysselis M."/>
            <person name="Karlsson E."/>
            <person name="Kells C."/>
            <person name="Kieu A."/>
            <person name="Kisner P."/>
            <person name="Kodira C."/>
            <person name="Kulbokas E."/>
            <person name="Labutti K."/>
            <person name="Lama D."/>
            <person name="Landers T."/>
            <person name="Leger J."/>
            <person name="Levine S."/>
            <person name="Lewis D."/>
            <person name="Lewis T."/>
            <person name="Lindblad-toh K."/>
            <person name="Liu X."/>
            <person name="Lokyitsang T."/>
            <person name="Lokyitsang Y."/>
            <person name="Lucien O."/>
            <person name="Lui A."/>
            <person name="Ma L.J."/>
            <person name="Mabbitt R."/>
            <person name="Macdonald J."/>
            <person name="Maclean C."/>
            <person name="Major J."/>
            <person name="Manning J."/>
            <person name="Marabella R."/>
            <person name="Maru K."/>
            <person name="Matthews C."/>
            <person name="Mauceli E."/>
            <person name="Mccarthy M."/>
            <person name="Mcdonough S."/>
            <person name="Mcghee T."/>
            <person name="Meldrim J."/>
            <person name="Meneus L."/>
            <person name="Mesirov J."/>
            <person name="Mihalev A."/>
            <person name="Mihova T."/>
            <person name="Mikkelsen T."/>
            <person name="Mlenga V."/>
            <person name="Moru K."/>
            <person name="Mozes J."/>
            <person name="Mulrain L."/>
            <person name="Munson G."/>
            <person name="Naylor J."/>
            <person name="Newes C."/>
            <person name="Nguyen C."/>
            <person name="Nguyen N."/>
            <person name="Nguyen T."/>
            <person name="Nicol R."/>
            <person name="Nielsen C."/>
            <person name="Nizzari M."/>
            <person name="Norbu C."/>
            <person name="Norbu N."/>
            <person name="O'donnell P."/>
            <person name="Okoawo O."/>
            <person name="O'leary S."/>
            <person name="Omotosho B."/>
            <person name="O'neill K."/>
            <person name="Osman S."/>
            <person name="Parker S."/>
            <person name="Perrin D."/>
            <person name="Phunkhang P."/>
            <person name="Piqani B."/>
            <person name="Purcell S."/>
            <person name="Rachupka T."/>
            <person name="Ramasamy U."/>
            <person name="Rameau R."/>
            <person name="Ray V."/>
            <person name="Raymond C."/>
            <person name="Retta R."/>
            <person name="Richardson S."/>
            <person name="Rise C."/>
            <person name="Rodriguez J."/>
            <person name="Rogers J."/>
            <person name="Rogov P."/>
            <person name="Rutman M."/>
            <person name="Schupbach R."/>
            <person name="Seaman C."/>
            <person name="Settipalli S."/>
            <person name="Sharpe T."/>
            <person name="Sheridan J."/>
            <person name="Sherpa N."/>
            <person name="Shi J."/>
            <person name="Smirnov S."/>
            <person name="Smith C."/>
            <person name="Sougnez C."/>
            <person name="Spencer B."/>
            <person name="Stalker J."/>
            <person name="Stange-thomann N."/>
            <person name="Stavropoulos S."/>
            <person name="Stetson K."/>
            <person name="Stone C."/>
            <person name="Stone S."/>
            <person name="Stubbs M."/>
            <person name="Talamas J."/>
            <person name="Tchuinga P."/>
            <person name="Tenzing P."/>
            <person name="Tesfaye S."/>
            <person name="Theodore J."/>
            <person name="Thoulutsang Y."/>
            <person name="Topham K."/>
            <person name="Towey S."/>
            <person name="Tsamla T."/>
            <person name="Tsomo N."/>
            <person name="Vallee D."/>
            <person name="Vassiliev H."/>
            <person name="Venkataraman V."/>
            <person name="Vinson J."/>
            <person name="Vo A."/>
            <person name="Wade C."/>
            <person name="Wang S."/>
            <person name="Wangchuk T."/>
            <person name="Wangdi T."/>
            <person name="Whittaker C."/>
            <person name="Wilkinson J."/>
            <person name="Wu Y."/>
            <person name="Wyman D."/>
            <person name="Yadav S."/>
            <person name="Yang S."/>
            <person name="Yang X."/>
            <person name="Yeager S."/>
            <person name="Yee E."/>
            <person name="Young G."/>
            <person name="Zainoun J."/>
            <person name="Zembeck L."/>
            <person name="Zimmer A."/>
            <person name="Zody M."/>
            <person name="Lander E."/>
        </authorList>
    </citation>
    <scope>NUCLEOTIDE SEQUENCE [LARGE SCALE GENOMIC DNA]</scope>
</reference>
<proteinExistence type="predicted"/>
<sequence length="209" mass="23341">MIVGKALSERNKTSHPSRHDRGEGSGRGGLKMHPLLNDIAAHSGRDSPEVMRQCRLITVTSCPPPLRPSICWFICSICVAITGLVVLVLQIWSYTGLVLLAGGLLAAVTSAIIFSCKQRRLLKQFARNVETPDRPKVWRTDIPRDTMMCRAPTVLKYRSCEEAWNAPLEPNTRLLMERVKRNDYTVIAPTREFGIGLGEPPVRCGYVME</sequence>
<feature type="transmembrane region" description="Helical" evidence="2">
    <location>
        <begin position="98"/>
        <end position="116"/>
    </location>
</feature>
<organism evidence="3 4">
    <name type="scientific">Ciona savignyi</name>
    <name type="common">Pacific transparent sea squirt</name>
    <dbReference type="NCBI Taxonomy" id="51511"/>
    <lineage>
        <taxon>Eukaryota</taxon>
        <taxon>Metazoa</taxon>
        <taxon>Chordata</taxon>
        <taxon>Tunicata</taxon>
        <taxon>Ascidiacea</taxon>
        <taxon>Phlebobranchia</taxon>
        <taxon>Cionidae</taxon>
        <taxon>Ciona</taxon>
    </lineage>
</organism>
<keyword evidence="2" id="KW-1133">Transmembrane helix</keyword>
<reference evidence="3" key="2">
    <citation type="submission" date="2025-08" db="UniProtKB">
        <authorList>
            <consortium name="Ensembl"/>
        </authorList>
    </citation>
    <scope>IDENTIFICATION</scope>
</reference>
<dbReference type="AlphaFoldDB" id="H2YIJ8"/>
<evidence type="ECO:0000313" key="4">
    <source>
        <dbReference type="Proteomes" id="UP000007875"/>
    </source>
</evidence>
<dbReference type="GeneTree" id="ENSGT00390000000188"/>
<dbReference type="InParanoid" id="H2YIJ8"/>
<evidence type="ECO:0000256" key="2">
    <source>
        <dbReference type="SAM" id="Phobius"/>
    </source>
</evidence>
<feature type="region of interest" description="Disordered" evidence="1">
    <location>
        <begin position="1"/>
        <end position="31"/>
    </location>
</feature>